<keyword evidence="1" id="KW-0472">Membrane</keyword>
<name>A0ABT9PQX5_9HYPH</name>
<feature type="transmembrane region" description="Helical" evidence="1">
    <location>
        <begin position="375"/>
        <end position="395"/>
    </location>
</feature>
<organism evidence="2 3">
    <name type="scientific">Neorhizobium huautlense</name>
    <dbReference type="NCBI Taxonomy" id="67774"/>
    <lineage>
        <taxon>Bacteria</taxon>
        <taxon>Pseudomonadati</taxon>
        <taxon>Pseudomonadota</taxon>
        <taxon>Alphaproteobacteria</taxon>
        <taxon>Hyphomicrobiales</taxon>
        <taxon>Rhizobiaceae</taxon>
        <taxon>Rhizobium/Agrobacterium group</taxon>
        <taxon>Neorhizobium</taxon>
    </lineage>
</organism>
<feature type="transmembrane region" description="Helical" evidence="1">
    <location>
        <begin position="135"/>
        <end position="156"/>
    </location>
</feature>
<proteinExistence type="predicted"/>
<evidence type="ECO:0000256" key="1">
    <source>
        <dbReference type="SAM" id="Phobius"/>
    </source>
</evidence>
<feature type="transmembrane region" description="Helical" evidence="1">
    <location>
        <begin position="231"/>
        <end position="252"/>
    </location>
</feature>
<feature type="transmembrane region" description="Helical" evidence="1">
    <location>
        <begin position="186"/>
        <end position="219"/>
    </location>
</feature>
<evidence type="ECO:0000313" key="2">
    <source>
        <dbReference type="EMBL" id="MDP9836866.1"/>
    </source>
</evidence>
<feature type="transmembrane region" description="Helical" evidence="1">
    <location>
        <begin position="264"/>
        <end position="282"/>
    </location>
</feature>
<keyword evidence="1" id="KW-0812">Transmembrane</keyword>
<feature type="transmembrane region" description="Helical" evidence="1">
    <location>
        <begin position="294"/>
        <end position="320"/>
    </location>
</feature>
<reference evidence="2 3" key="1">
    <citation type="submission" date="2023-07" db="EMBL/GenBank/DDBJ databases">
        <title>Sorghum-associated microbial communities from plants grown in Nebraska, USA.</title>
        <authorList>
            <person name="Schachtman D."/>
        </authorList>
    </citation>
    <scope>NUCLEOTIDE SEQUENCE [LARGE SCALE GENOMIC DNA]</scope>
    <source>
        <strain evidence="2 3">DS1307</strain>
    </source>
</reference>
<feature type="transmembrane region" description="Helical" evidence="1">
    <location>
        <begin position="401"/>
        <end position="418"/>
    </location>
</feature>
<protein>
    <recommendedName>
        <fullName evidence="4">4-amino-4-deoxy-L-arabinose transferase-like glycosyltransferase</fullName>
    </recommendedName>
</protein>
<dbReference type="RefSeq" id="WP_306833014.1">
    <property type="nucleotide sequence ID" value="NZ_JAUSRF010000004.1"/>
</dbReference>
<sequence>MSDLARPAELRLLPLFATVLVIAFCVCLFDLADARRFLGDIDDQIREVQIHHLMFGGGSWWDLGLPAVALPEPYVSPWSRLIDAPYVLIASLLTPVFGPETALGLAFDIWPPVMLAVFSLQCAVIYRRMSVAASLLGYVVVASATILMAFALWEFVPGRIDHHNAQIVALMAILCGLVRWDRAGGWLVGIGTLAAVAISLEGLPFVVLAYACLVVAMFLRVDGAAVMLRRACAIMFWLSVPLAYGLLGPVGLLSTQCDAFSAPYIVLLTGFSAILWCVARFVPNAGWAAQAAALAVPGVALLVVFAVLFPQCLAGPYWMIDPLSKSHWLDRVAQEHSALYFIQQGQASIILLAVILASVLTLASSKTASRRGDGWVGLLIVLIIAWAALMLTLILNRYIRFAFAFAPLFVPVAAQFLLDGSTGRTARRVALGCVAIYVAVAGLIVVATPVPPPMFDAADYMGYDTCEQGDFSALAANAPGRIAAPQGMGATLISALPPGFSVAAIPFHRAAPGMKRMFEAFLSSDRDVRRNALAPFDYVAICRFPLKTDYGTAPLYDALSIGKDWPGLIRLPTGANNPFQLFRIDHSALQ</sequence>
<dbReference type="Proteomes" id="UP001241472">
    <property type="component" value="Unassembled WGS sequence"/>
</dbReference>
<feature type="transmembrane region" description="Helical" evidence="1">
    <location>
        <begin position="430"/>
        <end position="450"/>
    </location>
</feature>
<accession>A0ABT9PQX5</accession>
<evidence type="ECO:0008006" key="4">
    <source>
        <dbReference type="Google" id="ProtNLM"/>
    </source>
</evidence>
<feature type="transmembrane region" description="Helical" evidence="1">
    <location>
        <begin position="340"/>
        <end position="363"/>
    </location>
</feature>
<feature type="transmembrane region" description="Helical" evidence="1">
    <location>
        <begin position="12"/>
        <end position="32"/>
    </location>
</feature>
<keyword evidence="1" id="KW-1133">Transmembrane helix</keyword>
<comment type="caution">
    <text evidence="2">The sequence shown here is derived from an EMBL/GenBank/DDBJ whole genome shotgun (WGS) entry which is preliminary data.</text>
</comment>
<dbReference type="EMBL" id="JAUSRF010000004">
    <property type="protein sequence ID" value="MDP9836866.1"/>
    <property type="molecule type" value="Genomic_DNA"/>
</dbReference>
<keyword evidence="3" id="KW-1185">Reference proteome</keyword>
<evidence type="ECO:0000313" key="3">
    <source>
        <dbReference type="Proteomes" id="UP001241472"/>
    </source>
</evidence>
<gene>
    <name evidence="2" type="ORF">J2T09_001611</name>
</gene>
<feature type="transmembrane region" description="Helical" evidence="1">
    <location>
        <begin position="487"/>
        <end position="507"/>
    </location>
</feature>
<feature type="transmembrane region" description="Helical" evidence="1">
    <location>
        <begin position="109"/>
        <end position="129"/>
    </location>
</feature>